<keyword evidence="1" id="KW-0223">Dioxygenase</keyword>
<keyword evidence="1" id="KW-0812">Transmembrane</keyword>
<feature type="transmembrane region" description="Helical" evidence="1">
    <location>
        <begin position="147"/>
        <end position="167"/>
    </location>
</feature>
<protein>
    <recommendedName>
        <fullName evidence="1">Probable beta-carotene 15,15'-dioxygenase</fullName>
        <ecNumber evidence="1">1.13.11.63</ecNumber>
    </recommendedName>
</protein>
<feature type="binding site" evidence="1">
    <location>
        <position position="257"/>
    </location>
    <ligand>
        <name>Fe cation</name>
        <dbReference type="ChEBI" id="CHEBI:24875"/>
    </ligand>
</feature>
<dbReference type="HAMAP" id="MF_02093">
    <property type="entry name" value="Beta_carotene_diox"/>
    <property type="match status" value="1"/>
</dbReference>
<gene>
    <name evidence="2" type="ORF">BHD05_05645</name>
</gene>
<dbReference type="GO" id="GO:0010436">
    <property type="term" value="F:carotenoid dioxygenase activity"/>
    <property type="evidence" value="ECO:0007669"/>
    <property type="project" value="UniProtKB-UniRule"/>
</dbReference>
<comment type="function">
    <text evidence="1">Catalyzes the cleavage of beta-carotene at its central double bond (15,15') to yield two molecules of all-trans-retinal.</text>
</comment>
<comment type="catalytic activity">
    <reaction evidence="1">
        <text>all-trans-beta-carotene + O2 = 2 all-trans-retinal</text>
        <dbReference type="Rhea" id="RHEA:32887"/>
        <dbReference type="ChEBI" id="CHEBI:15379"/>
        <dbReference type="ChEBI" id="CHEBI:17579"/>
        <dbReference type="ChEBI" id="CHEBI:17898"/>
        <dbReference type="EC" id="1.13.11.63"/>
    </reaction>
</comment>
<organism evidence="2 3">
    <name type="scientific">Marisediminicola antarctica</name>
    <dbReference type="NCBI Taxonomy" id="674079"/>
    <lineage>
        <taxon>Bacteria</taxon>
        <taxon>Bacillati</taxon>
        <taxon>Actinomycetota</taxon>
        <taxon>Actinomycetes</taxon>
        <taxon>Micrococcales</taxon>
        <taxon>Microbacteriaceae</taxon>
        <taxon>Marisediminicola</taxon>
    </lineage>
</organism>
<dbReference type="AlphaFoldDB" id="A0A7L5AFH1"/>
<keyword evidence="3" id="KW-1185">Reference proteome</keyword>
<feature type="binding site" evidence="1">
    <location>
        <position position="59"/>
    </location>
    <ligand>
        <name>Fe cation</name>
        <dbReference type="ChEBI" id="CHEBI:24875"/>
    </ligand>
</feature>
<feature type="transmembrane region" description="Helical" evidence="1">
    <location>
        <begin position="45"/>
        <end position="62"/>
    </location>
</feature>
<dbReference type="GO" id="GO:0005886">
    <property type="term" value="C:plasma membrane"/>
    <property type="evidence" value="ECO:0007669"/>
    <property type="project" value="UniProtKB-SubCell"/>
</dbReference>
<feature type="transmembrane region" description="Helical" evidence="1">
    <location>
        <begin position="82"/>
        <end position="115"/>
    </location>
</feature>
<feature type="transmembrane region" description="Helical" evidence="1">
    <location>
        <begin position="229"/>
        <end position="251"/>
    </location>
</feature>
<feature type="transmembrane region" description="Helical" evidence="1">
    <location>
        <begin position="188"/>
        <end position="209"/>
    </location>
</feature>
<dbReference type="KEGG" id="mant:BHD05_05645"/>
<comment type="similarity">
    <text evidence="1">Belongs to the Brp/Blh beta-carotene diooxygenase family.</text>
</comment>
<dbReference type="Pfam" id="PF15461">
    <property type="entry name" value="BCD"/>
    <property type="match status" value="1"/>
</dbReference>
<keyword evidence="1" id="KW-1133">Transmembrane helix</keyword>
<keyword evidence="1" id="KW-0408">Iron</keyword>
<dbReference type="GO" id="GO:0016121">
    <property type="term" value="P:carotene catabolic process"/>
    <property type="evidence" value="ECO:0007669"/>
    <property type="project" value="UniProtKB-UniRule"/>
</dbReference>
<comment type="subcellular location">
    <subcellularLocation>
        <location evidence="1">Cell membrane</location>
        <topology evidence="1">Multi-pass membrane protein</topology>
    </subcellularLocation>
</comment>
<name>A0A7L5AFH1_9MICO</name>
<dbReference type="InterPro" id="IPR022270">
    <property type="entry name" value="Blh_diox"/>
</dbReference>
<evidence type="ECO:0000313" key="2">
    <source>
        <dbReference type="EMBL" id="QHO69208.1"/>
    </source>
</evidence>
<dbReference type="EMBL" id="CP017146">
    <property type="protein sequence ID" value="QHO69208.1"/>
    <property type="molecule type" value="Genomic_DNA"/>
</dbReference>
<evidence type="ECO:0000256" key="1">
    <source>
        <dbReference type="HAMAP-Rule" id="MF_02093"/>
    </source>
</evidence>
<dbReference type="Proteomes" id="UP000464507">
    <property type="component" value="Chromosome"/>
</dbReference>
<accession>A0A7L5AFH1</accession>
<evidence type="ECO:0000313" key="3">
    <source>
        <dbReference type="Proteomes" id="UP000464507"/>
    </source>
</evidence>
<keyword evidence="1" id="KW-0479">Metal-binding</keyword>
<keyword evidence="1" id="KW-0560">Oxidoreductase</keyword>
<keyword evidence="1" id="KW-0472">Membrane</keyword>
<dbReference type="GO" id="GO:0005506">
    <property type="term" value="F:iron ion binding"/>
    <property type="evidence" value="ECO:0007669"/>
    <property type="project" value="UniProtKB-UniRule"/>
</dbReference>
<dbReference type="OrthoDB" id="199761at2"/>
<reference evidence="2 3" key="1">
    <citation type="submission" date="2016-09" db="EMBL/GenBank/DDBJ databases">
        <title>Complete genome sequence of microbes from the polar regions.</title>
        <authorList>
            <person name="Liao L."/>
            <person name="Chen B."/>
        </authorList>
    </citation>
    <scope>NUCLEOTIDE SEQUENCE [LARGE SCALE GENOMIC DNA]</scope>
    <source>
        <strain evidence="2 3">ZS314</strain>
    </source>
</reference>
<feature type="transmembrane region" description="Helical" evidence="1">
    <location>
        <begin position="284"/>
        <end position="305"/>
    </location>
</feature>
<comment type="cofactor">
    <cofactor evidence="1">
        <name>Fe(2+)</name>
        <dbReference type="ChEBI" id="CHEBI:29033"/>
    </cofactor>
</comment>
<keyword evidence="1" id="KW-1003">Cell membrane</keyword>
<feature type="binding site" evidence="1">
    <location>
        <position position="116"/>
    </location>
    <ligand>
        <name>Fe cation</name>
        <dbReference type="ChEBI" id="CHEBI:24875"/>
    </ligand>
</feature>
<sequence length="370" mass="39899">MRLIDADRTLWHTARQRLFRPVDALFAALIVVVAAGVRIPEAVQYVPFVISLVLLGLPHGALDHLVPSRLARRAPEPRGMAFVVLLYLLVGGAVVLLWFLNPVLAFVAFILTTWFHWGQGDLFVEGTRSGAGLPSRLTRAGMLTVRGALPMVVPLVAAPAVYLGVFRDTTGVIAAPTLDLTPFFESELLRALIISGLVVLGAITFTATARARWGTPEGRRAWWGDLGEVALLAVYFAIVPPILAIGLYFCLWHSLRHIVRLSLLDPGSRECLSAGRFALVARRFAVQSAPITIVALGLLLALFLVVPRSGLSGGALLGLYLVLISALTLPHVVVVSIMDRRQAVWASEGDVTKKLQSGRRGGAALKLAPK</sequence>
<dbReference type="EC" id="1.13.11.63" evidence="1"/>
<feature type="transmembrane region" description="Helical" evidence="1">
    <location>
        <begin position="21"/>
        <end position="39"/>
    </location>
</feature>
<feature type="binding site" evidence="1">
    <location>
        <position position="253"/>
    </location>
    <ligand>
        <name>Fe cation</name>
        <dbReference type="ChEBI" id="CHEBI:24875"/>
    </ligand>
</feature>
<dbReference type="GO" id="GO:0003834">
    <property type="term" value="F:beta-carotene 15,15'-dioxygenase activity"/>
    <property type="evidence" value="ECO:0007669"/>
    <property type="project" value="UniProtKB-EC"/>
</dbReference>
<feature type="transmembrane region" description="Helical" evidence="1">
    <location>
        <begin position="317"/>
        <end position="338"/>
    </location>
</feature>
<dbReference type="RefSeq" id="WP_161885572.1">
    <property type="nucleotide sequence ID" value="NZ_CP017146.1"/>
</dbReference>
<proteinExistence type="inferred from homology"/>
<dbReference type="NCBIfam" id="TIGR03753">
    <property type="entry name" value="blh_monoox"/>
    <property type="match status" value="1"/>
</dbReference>